<sequence>MTMHPLPDDGRRRRSDRRVRAAGLLKAVFWLTVAMTVVLFGLWGGPERLTPGTALTSAGTMAGLIGTDLVLVMVFLAARVPLVDRIVGHDVALAWHRTLGEPALYLILAHFALLTVGRATENGRNVAAETLALIGGPDDTGLAYLGLATFLLVVVTSAVAAIRRWFSHEAWFAVHALSYLGIVMALPHQSMDGAVLDPRSNRYVYWLTLYAIAFGAMLVFRVVVPIVRSARHGLRVTRVERIAPDVVSIHLTGRHLDRLRAAGGQYAIWRFWTRATWFHGHPVSLSAVPTATTARITVRALGKGSDRISRVRPGTRVGFAGMFGIFTAAARSSPRLAVVAAGVGVTPVRALLEDSALRPGEATIVLRGSGEDDRYLWDEVSALAETTGSRLVLMPGSRAPGGDSWMSAQAVQEGVVIEKVFPDLSDSDLYVCGPPAWADAVVRDARATGLPAAQIHLERFGW</sequence>
<dbReference type="Gene3D" id="3.40.50.80">
    <property type="entry name" value="Nucleotide-binding domain of ferredoxin-NADP reductase (FNR) module"/>
    <property type="match status" value="1"/>
</dbReference>
<evidence type="ECO:0000256" key="7">
    <source>
        <dbReference type="ARBA" id="ARBA00022827"/>
    </source>
</evidence>
<proteinExistence type="predicted"/>
<organism evidence="15 16">
    <name type="scientific">Actinoplanes awajinensis subsp. mycoplanecinus</name>
    <dbReference type="NCBI Taxonomy" id="135947"/>
    <lineage>
        <taxon>Bacteria</taxon>
        <taxon>Bacillati</taxon>
        <taxon>Actinomycetota</taxon>
        <taxon>Actinomycetes</taxon>
        <taxon>Micromonosporales</taxon>
        <taxon>Micromonosporaceae</taxon>
        <taxon>Actinoplanes</taxon>
    </lineage>
</organism>
<evidence type="ECO:0000256" key="13">
    <source>
        <dbReference type="SAM" id="Phobius"/>
    </source>
</evidence>
<dbReference type="SUPFAM" id="SSF63380">
    <property type="entry name" value="Riboflavin synthase domain-like"/>
    <property type="match status" value="1"/>
</dbReference>
<evidence type="ECO:0000256" key="4">
    <source>
        <dbReference type="ARBA" id="ARBA00022692"/>
    </source>
</evidence>
<dbReference type="GO" id="GO:0016491">
    <property type="term" value="F:oxidoreductase activity"/>
    <property type="evidence" value="ECO:0007669"/>
    <property type="project" value="UniProtKB-KW"/>
</dbReference>
<evidence type="ECO:0000256" key="9">
    <source>
        <dbReference type="ARBA" id="ARBA00023002"/>
    </source>
</evidence>
<name>A0A0X3V8C0_9ACTN</name>
<dbReference type="InterPro" id="IPR050415">
    <property type="entry name" value="MRET"/>
</dbReference>
<comment type="caution">
    <text evidence="15">The sequence shown here is derived from an EMBL/GenBank/DDBJ whole genome shotgun (WGS) entry which is preliminary data.</text>
</comment>
<evidence type="ECO:0000313" key="15">
    <source>
        <dbReference type="EMBL" id="KUL39506.1"/>
    </source>
</evidence>
<dbReference type="SUPFAM" id="SSF52343">
    <property type="entry name" value="Ferredoxin reductase-like, C-terminal NADP-linked domain"/>
    <property type="match status" value="1"/>
</dbReference>
<evidence type="ECO:0000256" key="6">
    <source>
        <dbReference type="ARBA" id="ARBA00022723"/>
    </source>
</evidence>
<evidence type="ECO:0000256" key="8">
    <source>
        <dbReference type="ARBA" id="ARBA00022989"/>
    </source>
</evidence>
<evidence type="ECO:0000256" key="12">
    <source>
        <dbReference type="ARBA" id="ARBA00023136"/>
    </source>
</evidence>
<feature type="transmembrane region" description="Helical" evidence="13">
    <location>
        <begin position="63"/>
        <end position="82"/>
    </location>
</feature>
<dbReference type="PROSITE" id="PS51384">
    <property type="entry name" value="FAD_FR"/>
    <property type="match status" value="1"/>
</dbReference>
<dbReference type="RefSeq" id="WP_083971059.1">
    <property type="nucleotide sequence ID" value="NZ_LLZH01000048.1"/>
</dbReference>
<protein>
    <recommendedName>
        <fullName evidence="14">FAD-binding FR-type domain-containing protein</fullName>
    </recommendedName>
</protein>
<dbReference type="Pfam" id="PF00175">
    <property type="entry name" value="NAD_binding_1"/>
    <property type="match status" value="1"/>
</dbReference>
<evidence type="ECO:0000256" key="1">
    <source>
        <dbReference type="ARBA" id="ARBA00001974"/>
    </source>
</evidence>
<accession>A0A0X3V8C0</accession>
<feature type="domain" description="FAD-binding FR-type" evidence="14">
    <location>
        <begin position="229"/>
        <end position="329"/>
    </location>
</feature>
<evidence type="ECO:0000256" key="3">
    <source>
        <dbReference type="ARBA" id="ARBA00022630"/>
    </source>
</evidence>
<evidence type="ECO:0000259" key="14">
    <source>
        <dbReference type="PROSITE" id="PS51384"/>
    </source>
</evidence>
<feature type="transmembrane region" description="Helical" evidence="13">
    <location>
        <begin position="203"/>
        <end position="224"/>
    </location>
</feature>
<keyword evidence="5" id="KW-0001">2Fe-2S</keyword>
<reference evidence="15 16" key="1">
    <citation type="submission" date="2015-10" db="EMBL/GenBank/DDBJ databases">
        <authorList>
            <person name="Gilbert D.G."/>
        </authorList>
    </citation>
    <scope>NUCLEOTIDE SEQUENCE [LARGE SCALE GENOMIC DNA]</scope>
    <source>
        <strain evidence="15 16">NRRL B-16712</strain>
    </source>
</reference>
<keyword evidence="7" id="KW-0274">FAD</keyword>
<dbReference type="GO" id="GO:0046872">
    <property type="term" value="F:metal ion binding"/>
    <property type="evidence" value="ECO:0007669"/>
    <property type="project" value="UniProtKB-KW"/>
</dbReference>
<dbReference type="Gene3D" id="2.40.30.10">
    <property type="entry name" value="Translation factors"/>
    <property type="match status" value="1"/>
</dbReference>
<dbReference type="OrthoDB" id="9801223at2"/>
<dbReference type="Proteomes" id="UP000053244">
    <property type="component" value="Unassembled WGS sequence"/>
</dbReference>
<keyword evidence="6" id="KW-0479">Metal-binding</keyword>
<evidence type="ECO:0000313" key="16">
    <source>
        <dbReference type="Proteomes" id="UP000053244"/>
    </source>
</evidence>
<comment type="cofactor">
    <cofactor evidence="1">
        <name>FAD</name>
        <dbReference type="ChEBI" id="CHEBI:57692"/>
    </cofactor>
</comment>
<evidence type="ECO:0000256" key="2">
    <source>
        <dbReference type="ARBA" id="ARBA00004141"/>
    </source>
</evidence>
<dbReference type="InterPro" id="IPR017927">
    <property type="entry name" value="FAD-bd_FR_type"/>
</dbReference>
<evidence type="ECO:0000256" key="11">
    <source>
        <dbReference type="ARBA" id="ARBA00023014"/>
    </source>
</evidence>
<keyword evidence="11" id="KW-0411">Iron-sulfur</keyword>
<feature type="transmembrane region" description="Helical" evidence="13">
    <location>
        <begin position="21"/>
        <end position="43"/>
    </location>
</feature>
<keyword evidence="10" id="KW-0408">Iron</keyword>
<keyword evidence="4 13" id="KW-0812">Transmembrane</keyword>
<dbReference type="GO" id="GO:0050660">
    <property type="term" value="F:flavin adenine dinucleotide binding"/>
    <property type="evidence" value="ECO:0007669"/>
    <property type="project" value="TreeGrafter"/>
</dbReference>
<dbReference type="PANTHER" id="PTHR47354:SF8">
    <property type="entry name" value="1,2-PHENYLACETYL-COA EPOXIDASE, SUBUNIT E"/>
    <property type="match status" value="1"/>
</dbReference>
<comment type="subcellular location">
    <subcellularLocation>
        <location evidence="2">Membrane</location>
        <topology evidence="2">Multi-pass membrane protein</topology>
    </subcellularLocation>
</comment>
<keyword evidence="8 13" id="KW-1133">Transmembrane helix</keyword>
<keyword evidence="3" id="KW-0285">Flavoprotein</keyword>
<dbReference type="PANTHER" id="PTHR47354">
    <property type="entry name" value="NADH OXIDOREDUCTASE HCR"/>
    <property type="match status" value="1"/>
</dbReference>
<evidence type="ECO:0000256" key="10">
    <source>
        <dbReference type="ARBA" id="ARBA00023004"/>
    </source>
</evidence>
<keyword evidence="9" id="KW-0560">Oxidoreductase</keyword>
<dbReference type="GO" id="GO:0016020">
    <property type="term" value="C:membrane"/>
    <property type="evidence" value="ECO:0007669"/>
    <property type="project" value="UniProtKB-SubCell"/>
</dbReference>
<dbReference type="InterPro" id="IPR039261">
    <property type="entry name" value="FNR_nucleotide-bd"/>
</dbReference>
<keyword evidence="16" id="KW-1185">Reference proteome</keyword>
<dbReference type="AlphaFoldDB" id="A0A0X3V8C0"/>
<dbReference type="GO" id="GO:0051537">
    <property type="term" value="F:2 iron, 2 sulfur cluster binding"/>
    <property type="evidence" value="ECO:0007669"/>
    <property type="project" value="UniProtKB-KW"/>
</dbReference>
<evidence type="ECO:0000256" key="5">
    <source>
        <dbReference type="ARBA" id="ARBA00022714"/>
    </source>
</evidence>
<feature type="transmembrane region" description="Helical" evidence="13">
    <location>
        <begin position="103"/>
        <end position="121"/>
    </location>
</feature>
<dbReference type="EMBL" id="LLZH01000048">
    <property type="protein sequence ID" value="KUL39506.1"/>
    <property type="molecule type" value="Genomic_DNA"/>
</dbReference>
<gene>
    <name evidence="15" type="ORF">ADL15_09610</name>
</gene>
<feature type="transmembrane region" description="Helical" evidence="13">
    <location>
        <begin position="170"/>
        <end position="191"/>
    </location>
</feature>
<feature type="transmembrane region" description="Helical" evidence="13">
    <location>
        <begin position="141"/>
        <end position="163"/>
    </location>
</feature>
<dbReference type="Pfam" id="PF01794">
    <property type="entry name" value="Ferric_reduct"/>
    <property type="match status" value="1"/>
</dbReference>
<dbReference type="InterPro" id="IPR001433">
    <property type="entry name" value="OxRdtase_FAD/NAD-bd"/>
</dbReference>
<dbReference type="InterPro" id="IPR017938">
    <property type="entry name" value="Riboflavin_synthase-like_b-brl"/>
</dbReference>
<dbReference type="InterPro" id="IPR013130">
    <property type="entry name" value="Fe3_Rdtase_TM_dom"/>
</dbReference>
<keyword evidence="12 13" id="KW-0472">Membrane</keyword>